<dbReference type="PANTHER" id="PTHR10803:SF3">
    <property type="entry name" value="ATPASE GET3"/>
    <property type="match status" value="1"/>
</dbReference>
<dbReference type="Gene3D" id="3.40.50.300">
    <property type="entry name" value="P-loop containing nucleotide triphosphate hydrolases"/>
    <property type="match status" value="2"/>
</dbReference>
<proteinExistence type="inferred from homology"/>
<evidence type="ECO:0000256" key="1">
    <source>
        <dbReference type="ARBA" id="ARBA00011040"/>
    </source>
</evidence>
<comment type="catalytic activity">
    <reaction evidence="2 4">
        <text>arsenite(in) + ATP + H2O = arsenite(out) + ADP + phosphate + H(+)</text>
        <dbReference type="Rhea" id="RHEA:11348"/>
        <dbReference type="ChEBI" id="CHEBI:15377"/>
        <dbReference type="ChEBI" id="CHEBI:15378"/>
        <dbReference type="ChEBI" id="CHEBI:29242"/>
        <dbReference type="ChEBI" id="CHEBI:30616"/>
        <dbReference type="ChEBI" id="CHEBI:43474"/>
        <dbReference type="ChEBI" id="CHEBI:456216"/>
        <dbReference type="EC" id="7.3.2.7"/>
    </reaction>
</comment>
<name>A0A515ENU3_9BURK</name>
<sequence length="593" mass="62670">MFTFLDHPTRHLFFTGKGGVGKTSLSTACAIALADSGKQVLLVSTDAASNLDEILGITLANAPVHVPGVPGLSVLNIDPDSAAQSYRARVLAQMDPASSQTERSQVQEQLSGACTTEIAAFDEFANLLSGDAAGYDHVVFDTAPTGHTLRLLSLPKAWTGFLEGNDRGASCLGPHSGLKMQEARFAQALKTLSDAAQTTVVLVTRPDVGAIAEAARTSLELQDLGLHNQRLAINGVFHASAADDAVATAFEALGTQALTDMPAHLQVLPQDRIPLRAFDTVGLAALRALLSSDDAVPSAPAHPARPAKRAVPHANMEHTLAALTDALATAGRGLIMVMGKGGVGKTTIASAIAAGLVQRGHSVHLSTTDPADHLQVTVDGNLPGLKVDRIDPKAETEKYIAKVMAAKSPGLDAAGVALLREDLQSPCTEEVAVFHAFSRIVSEARSAFVVLDTAPTGHSLLLMDATGAYHRQMLREYGDASLGRLVTPLMRLQDPQHTKIVLVTLPEITPVSQAAALQDDLRRAKIEPFAWVINKSMVAAGTQDTLLATRLTGEQQQMDRIAHGLSKHSYVVPWMAERPVGIRALGEMTSLQK</sequence>
<keyword evidence="4" id="KW-0059">Arsenical resistance</keyword>
<evidence type="ECO:0000313" key="6">
    <source>
        <dbReference type="EMBL" id="QDL54329.1"/>
    </source>
</evidence>
<dbReference type="SUPFAM" id="SSF52540">
    <property type="entry name" value="P-loop containing nucleoside triphosphate hydrolases"/>
    <property type="match status" value="2"/>
</dbReference>
<dbReference type="NCBIfam" id="TIGR04291">
    <property type="entry name" value="arsen_driv_ArsA"/>
    <property type="match status" value="1"/>
</dbReference>
<keyword evidence="4" id="KW-1278">Translocase</keyword>
<reference evidence="7" key="1">
    <citation type="submission" date="2019-02" db="EMBL/GenBank/DDBJ databases">
        <title>Complete genome sequence of Rhodoferax sp. Gr-4.</title>
        <authorList>
            <person name="Jin L."/>
        </authorList>
    </citation>
    <scope>NUCLEOTIDE SEQUENCE [LARGE SCALE GENOMIC DNA]</scope>
    <source>
        <strain evidence="7">Gr-4</strain>
    </source>
</reference>
<dbReference type="EMBL" id="CP036282">
    <property type="protein sequence ID" value="QDL54329.1"/>
    <property type="molecule type" value="Genomic_DNA"/>
</dbReference>
<dbReference type="InterPro" id="IPR027541">
    <property type="entry name" value="Ars_ATPase"/>
</dbReference>
<dbReference type="EC" id="7.3.2.7" evidence="3 4"/>
<accession>A0A515ENU3</accession>
<evidence type="ECO:0000256" key="2">
    <source>
        <dbReference type="ARBA" id="ARBA00052296"/>
    </source>
</evidence>
<keyword evidence="4" id="KW-0067">ATP-binding</keyword>
<dbReference type="Proteomes" id="UP000317365">
    <property type="component" value="Chromosome"/>
</dbReference>
<dbReference type="PIRSF" id="PIRSF001327">
    <property type="entry name" value="Arsenical_pump-driving_ATPase"/>
    <property type="match status" value="1"/>
</dbReference>
<evidence type="ECO:0000259" key="5">
    <source>
        <dbReference type="SMART" id="SM00382"/>
    </source>
</evidence>
<comment type="similarity">
    <text evidence="1 4">Belongs to the arsA ATPase family.</text>
</comment>
<dbReference type="InterPro" id="IPR016300">
    <property type="entry name" value="ATPase_ArsA/GET3"/>
</dbReference>
<organism evidence="6 7">
    <name type="scientific">Rhodoferax aquaticus</name>
    <dbReference type="NCBI Taxonomy" id="2527691"/>
    <lineage>
        <taxon>Bacteria</taxon>
        <taxon>Pseudomonadati</taxon>
        <taxon>Pseudomonadota</taxon>
        <taxon>Betaproteobacteria</taxon>
        <taxon>Burkholderiales</taxon>
        <taxon>Comamonadaceae</taxon>
        <taxon>Rhodoferax</taxon>
    </lineage>
</organism>
<reference evidence="7" key="2">
    <citation type="journal article" date="2020" name="Int. J. Syst. Evol. Microbiol.">
        <title>Genomic insights into a novel species Rhodoferax aquaticus sp. nov., isolated from freshwater.</title>
        <authorList>
            <person name="Li T."/>
            <person name="Zhuo Y."/>
            <person name="Jin C.Z."/>
            <person name="Wu X."/>
            <person name="Ko S.R."/>
            <person name="Jin F.J."/>
            <person name="Ahn C.Y."/>
            <person name="Oh H.M."/>
            <person name="Lee H.G."/>
            <person name="Jin L."/>
        </authorList>
    </citation>
    <scope>NUCLEOTIDE SEQUENCE [LARGE SCALE GENOMIC DNA]</scope>
    <source>
        <strain evidence="7">Gr-4</strain>
    </source>
</reference>
<evidence type="ECO:0000313" key="7">
    <source>
        <dbReference type="Proteomes" id="UP000317365"/>
    </source>
</evidence>
<dbReference type="RefSeq" id="WP_142811145.1">
    <property type="nucleotide sequence ID" value="NZ_CP036282.1"/>
</dbReference>
<dbReference type="InterPro" id="IPR025723">
    <property type="entry name" value="ArsA/GET3_ATPase-like"/>
</dbReference>
<dbReference type="GO" id="GO:0005524">
    <property type="term" value="F:ATP binding"/>
    <property type="evidence" value="ECO:0007669"/>
    <property type="project" value="UniProtKB-UniRule"/>
</dbReference>
<gene>
    <name evidence="6" type="primary">arsA</name>
    <name evidence="6" type="ORF">EXZ61_09210</name>
</gene>
<feature type="domain" description="AAA+ ATPase" evidence="5">
    <location>
        <begin position="8"/>
        <end position="225"/>
    </location>
</feature>
<comment type="function">
    <text evidence="4">Anion-transporting ATPase.</text>
</comment>
<evidence type="ECO:0000256" key="4">
    <source>
        <dbReference type="PIRNR" id="PIRNR001327"/>
    </source>
</evidence>
<dbReference type="SMART" id="SM00382">
    <property type="entry name" value="AAA"/>
    <property type="match status" value="2"/>
</dbReference>
<feature type="domain" description="AAA+ ATPase" evidence="5">
    <location>
        <begin position="331"/>
        <end position="527"/>
    </location>
</feature>
<dbReference type="PANTHER" id="PTHR10803">
    <property type="entry name" value="ARSENICAL PUMP-DRIVING ATPASE ARSENITE-TRANSLOCATING ATPASE"/>
    <property type="match status" value="1"/>
</dbReference>
<dbReference type="CDD" id="cd02035">
    <property type="entry name" value="ArsA"/>
    <property type="match status" value="2"/>
</dbReference>
<dbReference type="Pfam" id="PF02374">
    <property type="entry name" value="ArsA_ATPase"/>
    <property type="match status" value="2"/>
</dbReference>
<dbReference type="KEGG" id="rhg:EXZ61_09210"/>
<keyword evidence="4" id="KW-0547">Nucleotide-binding</keyword>
<keyword evidence="7" id="KW-1185">Reference proteome</keyword>
<dbReference type="InterPro" id="IPR003593">
    <property type="entry name" value="AAA+_ATPase"/>
</dbReference>
<dbReference type="NCBIfam" id="TIGR00345">
    <property type="entry name" value="GET3_arsA_TRC40"/>
    <property type="match status" value="1"/>
</dbReference>
<dbReference type="GO" id="GO:0016887">
    <property type="term" value="F:ATP hydrolysis activity"/>
    <property type="evidence" value="ECO:0007669"/>
    <property type="project" value="UniProtKB-UniRule"/>
</dbReference>
<dbReference type="GO" id="GO:0015446">
    <property type="term" value="F:ATPase-coupled arsenite transmembrane transporter activity"/>
    <property type="evidence" value="ECO:0007669"/>
    <property type="project" value="UniProtKB-UniRule"/>
</dbReference>
<evidence type="ECO:0000256" key="3">
    <source>
        <dbReference type="NCBIfam" id="TIGR04291"/>
    </source>
</evidence>
<dbReference type="AlphaFoldDB" id="A0A515ENU3"/>
<protein>
    <recommendedName>
        <fullName evidence="3 4">Arsenical pump-driving ATPase</fullName>
        <ecNumber evidence="3 4">7.3.2.7</ecNumber>
    </recommendedName>
</protein>
<dbReference type="InterPro" id="IPR027417">
    <property type="entry name" value="P-loop_NTPase"/>
</dbReference>